<name>A0A221MGY0_9BACI</name>
<organism evidence="1 2">
    <name type="scientific">Virgibacillus necropolis</name>
    <dbReference type="NCBI Taxonomy" id="163877"/>
    <lineage>
        <taxon>Bacteria</taxon>
        <taxon>Bacillati</taxon>
        <taxon>Bacillota</taxon>
        <taxon>Bacilli</taxon>
        <taxon>Bacillales</taxon>
        <taxon>Bacillaceae</taxon>
        <taxon>Virgibacillus</taxon>
    </lineage>
</organism>
<dbReference type="Proteomes" id="UP000204391">
    <property type="component" value="Chromosome"/>
</dbReference>
<accession>A0A221MGY0</accession>
<evidence type="ECO:0000313" key="2">
    <source>
        <dbReference type="Proteomes" id="UP000204391"/>
    </source>
</evidence>
<proteinExistence type="predicted"/>
<dbReference type="EMBL" id="CP022437">
    <property type="protein sequence ID" value="ASN06849.1"/>
    <property type="molecule type" value="Genomic_DNA"/>
</dbReference>
<dbReference type="RefSeq" id="WP_089533845.1">
    <property type="nucleotide sequence ID" value="NZ_CP022437.1"/>
</dbReference>
<dbReference type="OrthoDB" id="2059932at2"/>
<evidence type="ECO:0008006" key="3">
    <source>
        <dbReference type="Google" id="ProtNLM"/>
    </source>
</evidence>
<sequence>MEKYKCILSLRVANDLVAKDFQLVYIEPSHKRVGKLVFVFKNSKELEVELVKYRKERSR</sequence>
<protein>
    <recommendedName>
        <fullName evidence="3">DUF5659 domain-containing protein</fullName>
    </recommendedName>
</protein>
<gene>
    <name evidence="1" type="ORF">CFK40_18390</name>
</gene>
<reference evidence="1 2" key="1">
    <citation type="journal article" date="2003" name="Int. J. Syst. Evol. Microbiol.">
        <title>Virgibacillus carmonensis sp. nov., Virgibacillus necropolis sp. nov. and Virgibacillus picturae sp. nov., three novel species isolated from deteriorated mural paintings, transfer of the species of the genus salibacillus to Virgibacillus, as Virgibacillus marismortui comb. nov. and Virgibacillus salexigens comb. nov., and emended description of the genus Virgibacillus.</title>
        <authorList>
            <person name="Heyrman J."/>
            <person name="Logan N.A."/>
            <person name="Busse H.J."/>
            <person name="Balcaen A."/>
            <person name="Lebbe L."/>
            <person name="Rodriguez-Diaz M."/>
            <person name="Swings J."/>
            <person name="De Vos P."/>
        </authorList>
    </citation>
    <scope>NUCLEOTIDE SEQUENCE [LARGE SCALE GENOMIC DNA]</scope>
    <source>
        <strain evidence="1 2">LMG 19488</strain>
    </source>
</reference>
<keyword evidence="2" id="KW-1185">Reference proteome</keyword>
<evidence type="ECO:0000313" key="1">
    <source>
        <dbReference type="EMBL" id="ASN06849.1"/>
    </source>
</evidence>
<dbReference type="KEGG" id="vne:CFK40_18390"/>
<dbReference type="AlphaFoldDB" id="A0A221MGY0"/>